<evidence type="ECO:0000313" key="5">
    <source>
        <dbReference type="Proteomes" id="UP000464495"/>
    </source>
</evidence>
<dbReference type="GO" id="GO:0006508">
    <property type="term" value="P:proteolysis"/>
    <property type="evidence" value="ECO:0007669"/>
    <property type="project" value="InterPro"/>
</dbReference>
<protein>
    <submittedName>
        <fullName evidence="4">Alpha/beta fold hydrolase</fullName>
    </submittedName>
</protein>
<evidence type="ECO:0000256" key="2">
    <source>
        <dbReference type="ARBA" id="ARBA00022801"/>
    </source>
</evidence>
<dbReference type="SUPFAM" id="SSF53474">
    <property type="entry name" value="alpha/beta-Hydrolases"/>
    <property type="match status" value="1"/>
</dbReference>
<feature type="domain" description="AB hydrolase-1" evidence="3">
    <location>
        <begin position="84"/>
        <end position="187"/>
    </location>
</feature>
<evidence type="ECO:0000313" key="4">
    <source>
        <dbReference type="EMBL" id="QHQ34949.1"/>
    </source>
</evidence>
<dbReference type="PRINTS" id="PR00793">
    <property type="entry name" value="PROAMNOPTASE"/>
</dbReference>
<evidence type="ECO:0000259" key="3">
    <source>
        <dbReference type="Pfam" id="PF00561"/>
    </source>
</evidence>
<evidence type="ECO:0000256" key="1">
    <source>
        <dbReference type="ARBA" id="ARBA00010088"/>
    </source>
</evidence>
<dbReference type="InterPro" id="IPR002410">
    <property type="entry name" value="Peptidase_S33"/>
</dbReference>
<comment type="similarity">
    <text evidence="1">Belongs to the peptidase S33 family.</text>
</comment>
<dbReference type="GO" id="GO:0008233">
    <property type="term" value="F:peptidase activity"/>
    <property type="evidence" value="ECO:0007669"/>
    <property type="project" value="InterPro"/>
</dbReference>
<dbReference type="Proteomes" id="UP000464495">
    <property type="component" value="Chromosome"/>
</dbReference>
<keyword evidence="5" id="KW-1185">Reference proteome</keyword>
<accession>A0A6P1T0Y9</accession>
<name>A0A6P1T0Y9_9RHOB</name>
<sequence>MVICYMATGSTRSTRRHLSNWSGSVHHRRDRRALLVGGASLMLTSCAGVSGTVTTGAPSPTGQFVSVGTNRLHYQLMGDSGPKVIAIHGASGNLRDWALGPAQALATDHQVLLFDRPGFGFSDRARQNGSNLFVQAELMHDAARQLGFEGATLIGHSFGGSVALAWALSRPESIGGLMLLAAPSQVWQGGLGLLTTLTGTPVVGPLLSRILPAIASDDLVAGTVTRIFRPQTPPPGYVEAVGADLALRPEQIRNNSQDLKGLKDQVRKMVPRYPGIEMPVELLHGDADTTVPLKVHSVPLSGQLPNAKLTVLEGIGHMPHHAATAEMRAALLRLEVRR</sequence>
<dbReference type="EMBL" id="CP046620">
    <property type="protein sequence ID" value="QHQ34949.1"/>
    <property type="molecule type" value="Genomic_DNA"/>
</dbReference>
<gene>
    <name evidence="4" type="ORF">GO499_06935</name>
</gene>
<dbReference type="PANTHER" id="PTHR43689">
    <property type="entry name" value="HYDROLASE"/>
    <property type="match status" value="1"/>
</dbReference>
<dbReference type="InterPro" id="IPR029058">
    <property type="entry name" value="AB_hydrolase_fold"/>
</dbReference>
<dbReference type="InterPro" id="IPR000073">
    <property type="entry name" value="AB_hydrolase_1"/>
</dbReference>
<organism evidence="4 5">
    <name type="scientific">Algicella marina</name>
    <dbReference type="NCBI Taxonomy" id="2683284"/>
    <lineage>
        <taxon>Bacteria</taxon>
        <taxon>Pseudomonadati</taxon>
        <taxon>Pseudomonadota</taxon>
        <taxon>Alphaproteobacteria</taxon>
        <taxon>Rhodobacterales</taxon>
        <taxon>Paracoccaceae</taxon>
        <taxon>Algicella</taxon>
    </lineage>
</organism>
<keyword evidence="2 4" id="KW-0378">Hydrolase</keyword>
<dbReference type="AlphaFoldDB" id="A0A6P1T0Y9"/>
<dbReference type="Pfam" id="PF00561">
    <property type="entry name" value="Abhydrolase_1"/>
    <property type="match status" value="1"/>
</dbReference>
<dbReference type="KEGG" id="amaq:GO499_06935"/>
<proteinExistence type="inferred from homology"/>
<dbReference type="Gene3D" id="3.40.50.1820">
    <property type="entry name" value="alpha/beta hydrolase"/>
    <property type="match status" value="1"/>
</dbReference>
<dbReference type="PANTHER" id="PTHR43689:SF8">
    <property type="entry name" value="ALPHA_BETA-HYDROLASES SUPERFAMILY PROTEIN"/>
    <property type="match status" value="1"/>
</dbReference>
<reference evidence="4 5" key="1">
    <citation type="submission" date="2019-12" db="EMBL/GenBank/DDBJ databases">
        <title>Complete genome sequence of Algicella marina strain 9Alg 56(T) isolated from the red alga Tichocarpus crinitus.</title>
        <authorList>
            <person name="Kim S.-G."/>
            <person name="Nedashkovskaya O.I."/>
        </authorList>
    </citation>
    <scope>NUCLEOTIDE SEQUENCE [LARGE SCALE GENOMIC DNA]</scope>
    <source>
        <strain evidence="4 5">9Alg 56</strain>
    </source>
</reference>
<dbReference type="PRINTS" id="PR00111">
    <property type="entry name" value="ABHYDROLASE"/>
</dbReference>